<dbReference type="eggNOG" id="COG3170">
    <property type="taxonomic scope" value="Bacteria"/>
</dbReference>
<dbReference type="OrthoDB" id="9806641at2"/>
<evidence type="ECO:0000256" key="1">
    <source>
        <dbReference type="SAM" id="SignalP"/>
    </source>
</evidence>
<keyword evidence="1" id="KW-0732">Signal</keyword>
<gene>
    <name evidence="2" type="ORF">J421_1980</name>
</gene>
<dbReference type="STRING" id="861299.J421_1980"/>
<dbReference type="EMBL" id="CP007128">
    <property type="protein sequence ID" value="AHG89517.1"/>
    <property type="molecule type" value="Genomic_DNA"/>
</dbReference>
<dbReference type="InterPro" id="IPR021457">
    <property type="entry name" value="DUF3108"/>
</dbReference>
<dbReference type="KEGG" id="gba:J421_1980"/>
<dbReference type="InParanoid" id="W0RGF6"/>
<dbReference type="Proteomes" id="UP000019151">
    <property type="component" value="Chromosome"/>
</dbReference>
<feature type="chain" id="PRO_5004794079" description="DUF3108 domain-containing protein" evidence="1">
    <location>
        <begin position="24"/>
        <end position="259"/>
    </location>
</feature>
<dbReference type="HOGENOM" id="CLU_073797_2_0_0"/>
<dbReference type="Gene3D" id="2.40.360.20">
    <property type="match status" value="1"/>
</dbReference>
<dbReference type="Pfam" id="PF11306">
    <property type="entry name" value="DUF3108"/>
    <property type="match status" value="1"/>
</dbReference>
<name>W0RGF6_9BACT</name>
<dbReference type="AlphaFoldDB" id="W0RGF6"/>
<evidence type="ECO:0008006" key="4">
    <source>
        <dbReference type="Google" id="ProtNLM"/>
    </source>
</evidence>
<evidence type="ECO:0000313" key="2">
    <source>
        <dbReference type="EMBL" id="AHG89517.1"/>
    </source>
</evidence>
<keyword evidence="3" id="KW-1185">Reference proteome</keyword>
<accession>W0RGF6</accession>
<organism evidence="2 3">
    <name type="scientific">Gemmatirosa kalamazoonensis</name>
    <dbReference type="NCBI Taxonomy" id="861299"/>
    <lineage>
        <taxon>Bacteria</taxon>
        <taxon>Pseudomonadati</taxon>
        <taxon>Gemmatimonadota</taxon>
        <taxon>Gemmatimonadia</taxon>
        <taxon>Gemmatimonadales</taxon>
        <taxon>Gemmatimonadaceae</taxon>
        <taxon>Gemmatirosa</taxon>
    </lineage>
</organism>
<sequence length="259" mass="28574">MHRLVGALAFSAAAGLAAPAAQAQGYAAQLSSAERAKIATRPFAPGEVLTYNVHFGSLKVGTGAMEVRAIENVRGRPAYHTVFTAKGGIPLIKVDDRFESWFSTDDLSSLRFYQDLDEGFKEAERRYDIFPERAAFDDLTDNDGEQKSVSNPLDDGSFLYFIRTVPLTVGQTYTFERYFKPDRNPVTIRVLRREKVTVPAGTFDAVVVQPTIKTTGIFGEGGKAEIWLSDDDRRVVLQMKSQLKFGSLNLYLTSAKSGA</sequence>
<reference evidence="2 3" key="1">
    <citation type="journal article" date="2014" name="Genome Announc.">
        <title>Genome Sequence and Methylome of Soil Bacterium Gemmatirosa kalamazoonensis KBS708T, a Member of the Rarely Cultivated Gemmatimonadetes Phylum.</title>
        <authorList>
            <person name="Debruyn J.M."/>
            <person name="Radosevich M."/>
            <person name="Wommack K.E."/>
            <person name="Polson S.W."/>
            <person name="Hauser L.J."/>
            <person name="Fawaz M.N."/>
            <person name="Korlach J."/>
            <person name="Tsai Y.C."/>
        </authorList>
    </citation>
    <scope>NUCLEOTIDE SEQUENCE [LARGE SCALE GENOMIC DNA]</scope>
    <source>
        <strain evidence="2 3">KBS708</strain>
    </source>
</reference>
<proteinExistence type="predicted"/>
<evidence type="ECO:0000313" key="3">
    <source>
        <dbReference type="Proteomes" id="UP000019151"/>
    </source>
</evidence>
<feature type="signal peptide" evidence="1">
    <location>
        <begin position="1"/>
        <end position="23"/>
    </location>
</feature>
<dbReference type="RefSeq" id="WP_025411013.1">
    <property type="nucleotide sequence ID" value="NZ_CP007128.1"/>
</dbReference>
<protein>
    <recommendedName>
        <fullName evidence="4">DUF3108 domain-containing protein</fullName>
    </recommendedName>
</protein>